<dbReference type="InterPro" id="IPR029058">
    <property type="entry name" value="AB_hydrolase_fold"/>
</dbReference>
<gene>
    <name evidence="4" type="ORF">T9R20_14080</name>
</gene>
<feature type="signal peptide" evidence="2">
    <location>
        <begin position="1"/>
        <end position="26"/>
    </location>
</feature>
<keyword evidence="1 4" id="KW-0378">Hydrolase</keyword>
<dbReference type="InterPro" id="IPR050300">
    <property type="entry name" value="GDXG_lipolytic_enzyme"/>
</dbReference>
<evidence type="ECO:0000313" key="5">
    <source>
        <dbReference type="Proteomes" id="UP001324533"/>
    </source>
</evidence>
<dbReference type="Pfam" id="PF20434">
    <property type="entry name" value="BD-FAE"/>
    <property type="match status" value="1"/>
</dbReference>
<dbReference type="EMBL" id="CP139779">
    <property type="protein sequence ID" value="WQB69811.1"/>
    <property type="molecule type" value="Genomic_DNA"/>
</dbReference>
<evidence type="ECO:0000256" key="2">
    <source>
        <dbReference type="SAM" id="SignalP"/>
    </source>
</evidence>
<name>A0ABZ0VAU3_9MICO</name>
<dbReference type="GO" id="GO:0016787">
    <property type="term" value="F:hydrolase activity"/>
    <property type="evidence" value="ECO:0007669"/>
    <property type="project" value="UniProtKB-KW"/>
</dbReference>
<dbReference type="PROSITE" id="PS51257">
    <property type="entry name" value="PROKAR_LIPOPROTEIN"/>
    <property type="match status" value="1"/>
</dbReference>
<feature type="domain" description="BD-FAE-like" evidence="3">
    <location>
        <begin position="64"/>
        <end position="250"/>
    </location>
</feature>
<dbReference type="Proteomes" id="UP001324533">
    <property type="component" value="Chromosome"/>
</dbReference>
<keyword evidence="2" id="KW-0732">Signal</keyword>
<reference evidence="4 5" key="1">
    <citation type="submission" date="2023-06" db="EMBL/GenBank/DDBJ databases">
        <title>Rock-solubilizing bacteria, Microbacterium invictum, promotes re-establishment of vegetation in rocky wasteland by accelerating rock bio-weathering and reshaping soil bacterial community.</title>
        <authorList>
            <person name="Liu C."/>
        </authorList>
    </citation>
    <scope>NUCLEOTIDE SEQUENCE [LARGE SCALE GENOMIC DNA]</scope>
    <source>
        <strain evidence="4 5">X-18</strain>
    </source>
</reference>
<proteinExistence type="predicted"/>
<feature type="chain" id="PRO_5047314085" evidence="2">
    <location>
        <begin position="27"/>
        <end position="291"/>
    </location>
</feature>
<dbReference type="PANTHER" id="PTHR48081">
    <property type="entry name" value="AB HYDROLASE SUPERFAMILY PROTEIN C4A8.06C"/>
    <property type="match status" value="1"/>
</dbReference>
<dbReference type="SUPFAM" id="SSF53474">
    <property type="entry name" value="alpha/beta-Hydrolases"/>
    <property type="match status" value="1"/>
</dbReference>
<sequence>MNRVTRATVAIAAAVLLLAGCAPSPAPSPTASATADIDVGKSIPFATVDGEELALDACIPGDRSAGPFPSVVLIHGGAFQEGDRSNMLDLCERLAGQGFAAFPIDYRLLPATYPSQIDDTLSAVSWLRQPEQVDRFDIDPDQLSLLGSSAGGIIALSAADRLGLNGTPAASVVTLSAGGDLTADALQLGDPDPNLETVVLGYLGCTDITDCAVAAEASPVFNVSGLPPTLLVHGSEELIPVDQAELLESAIGAAGVPVELEIVDGDRHGLSLLDPATAADVLGFLSANASR</sequence>
<dbReference type="Gene3D" id="3.40.50.1820">
    <property type="entry name" value="alpha/beta hydrolase"/>
    <property type="match status" value="1"/>
</dbReference>
<protein>
    <submittedName>
        <fullName evidence="4">Alpha/beta hydrolase</fullName>
    </submittedName>
</protein>
<dbReference type="PANTHER" id="PTHR48081:SF13">
    <property type="entry name" value="ALPHA_BETA HYDROLASE"/>
    <property type="match status" value="1"/>
</dbReference>
<evidence type="ECO:0000313" key="4">
    <source>
        <dbReference type="EMBL" id="WQB69811.1"/>
    </source>
</evidence>
<accession>A0ABZ0VAU3</accession>
<organism evidence="4 5">
    <name type="scientific">Microbacterium invictum</name>
    <dbReference type="NCBI Taxonomy" id="515415"/>
    <lineage>
        <taxon>Bacteria</taxon>
        <taxon>Bacillati</taxon>
        <taxon>Actinomycetota</taxon>
        <taxon>Actinomycetes</taxon>
        <taxon>Micrococcales</taxon>
        <taxon>Microbacteriaceae</taxon>
        <taxon>Microbacterium</taxon>
    </lineage>
</organism>
<evidence type="ECO:0000259" key="3">
    <source>
        <dbReference type="Pfam" id="PF20434"/>
    </source>
</evidence>
<evidence type="ECO:0000256" key="1">
    <source>
        <dbReference type="ARBA" id="ARBA00022801"/>
    </source>
</evidence>
<dbReference type="RefSeq" id="WP_322409937.1">
    <property type="nucleotide sequence ID" value="NZ_CP139779.1"/>
</dbReference>
<keyword evidence="5" id="KW-1185">Reference proteome</keyword>
<dbReference type="InterPro" id="IPR049492">
    <property type="entry name" value="BD-FAE-like_dom"/>
</dbReference>